<evidence type="ECO:0000313" key="3">
    <source>
        <dbReference type="Proteomes" id="UP001409291"/>
    </source>
</evidence>
<keyword evidence="3" id="KW-1185">Reference proteome</keyword>
<protein>
    <submittedName>
        <fullName evidence="2">Helix-turn-helix transcriptional regulator</fullName>
    </submittedName>
</protein>
<dbReference type="SUPFAM" id="SSF47413">
    <property type="entry name" value="lambda repressor-like DNA-binding domains"/>
    <property type="match status" value="1"/>
</dbReference>
<dbReference type="PROSITE" id="PS50943">
    <property type="entry name" value="HTH_CROC1"/>
    <property type="match status" value="1"/>
</dbReference>
<dbReference type="RefSeq" id="WP_165902487.1">
    <property type="nucleotide sequence ID" value="NZ_JAOQNK010000001.1"/>
</dbReference>
<feature type="domain" description="HTH cro/C1-type" evidence="1">
    <location>
        <begin position="16"/>
        <end position="69"/>
    </location>
</feature>
<dbReference type="Pfam" id="PF01381">
    <property type="entry name" value="HTH_3"/>
    <property type="match status" value="1"/>
</dbReference>
<accession>A0ABV0BUQ0</accession>
<dbReference type="CDD" id="cd00093">
    <property type="entry name" value="HTH_XRE"/>
    <property type="match status" value="1"/>
</dbReference>
<dbReference type="Proteomes" id="UP001409291">
    <property type="component" value="Unassembled WGS sequence"/>
</dbReference>
<dbReference type="SMART" id="SM00530">
    <property type="entry name" value="HTH_XRE"/>
    <property type="match status" value="1"/>
</dbReference>
<name>A0ABV0BUQ0_9SPHI</name>
<proteinExistence type="predicted"/>
<dbReference type="InterPro" id="IPR010982">
    <property type="entry name" value="Lambda_DNA-bd_dom_sf"/>
</dbReference>
<evidence type="ECO:0000313" key="2">
    <source>
        <dbReference type="EMBL" id="MEN5377092.1"/>
    </source>
</evidence>
<dbReference type="Gene3D" id="1.10.260.40">
    <property type="entry name" value="lambda repressor-like DNA-binding domains"/>
    <property type="match status" value="1"/>
</dbReference>
<comment type="caution">
    <text evidence="2">The sequence shown here is derived from an EMBL/GenBank/DDBJ whole genome shotgun (WGS) entry which is preliminary data.</text>
</comment>
<sequence>MSRINEDIILNIGQKFRERRDELDFTQRDVAHMTDLTINTIAAVEKGKGTTMYNFLLICRALNIQPRTLFEKNMDLTPLYKIEPESKRRIETTQKLDHLVYHSDFFNTPKRVAEVLAELNLDKNDSNKFSVYLTGYCKEHVLEYRKEGNFKLYKKKTNKI</sequence>
<dbReference type="EMBL" id="JBDJNQ010000003">
    <property type="protein sequence ID" value="MEN5377092.1"/>
    <property type="molecule type" value="Genomic_DNA"/>
</dbReference>
<reference evidence="2 3" key="1">
    <citation type="submission" date="2024-04" db="EMBL/GenBank/DDBJ databases">
        <title>WGS of bacteria from Torrens River.</title>
        <authorList>
            <person name="Wyrsch E.R."/>
            <person name="Drigo B."/>
        </authorList>
    </citation>
    <scope>NUCLEOTIDE SEQUENCE [LARGE SCALE GENOMIC DNA]</scope>
    <source>
        <strain evidence="2 3">TWI391</strain>
    </source>
</reference>
<dbReference type="InterPro" id="IPR001387">
    <property type="entry name" value="Cro/C1-type_HTH"/>
</dbReference>
<organism evidence="2 3">
    <name type="scientific">Sphingobacterium kitahiroshimense</name>
    <dbReference type="NCBI Taxonomy" id="470446"/>
    <lineage>
        <taxon>Bacteria</taxon>
        <taxon>Pseudomonadati</taxon>
        <taxon>Bacteroidota</taxon>
        <taxon>Sphingobacteriia</taxon>
        <taxon>Sphingobacteriales</taxon>
        <taxon>Sphingobacteriaceae</taxon>
        <taxon>Sphingobacterium</taxon>
    </lineage>
</organism>
<gene>
    <name evidence="2" type="ORF">ABE541_07455</name>
</gene>
<evidence type="ECO:0000259" key="1">
    <source>
        <dbReference type="PROSITE" id="PS50943"/>
    </source>
</evidence>